<sequence>MITTAGAAITPPVKVARSARSFKFTDVVTPATIELLCHPRRPPTTFAIVWALFSVCVLRCFADWRGGGWGGGLTEAPVFPYGFILSIDNV</sequence>
<accession>A0A834IJW9</accession>
<protein>
    <submittedName>
        <fullName evidence="1">Uncharacterized protein</fullName>
    </submittedName>
</protein>
<dbReference type="EMBL" id="JAACXV010000290">
    <property type="protein sequence ID" value="KAF7280507.1"/>
    <property type="molecule type" value="Genomic_DNA"/>
</dbReference>
<reference evidence="1" key="1">
    <citation type="submission" date="2020-08" db="EMBL/GenBank/DDBJ databases">
        <title>Genome sequencing and assembly of the red palm weevil Rhynchophorus ferrugineus.</title>
        <authorList>
            <person name="Dias G.B."/>
            <person name="Bergman C.M."/>
            <person name="Manee M."/>
        </authorList>
    </citation>
    <scope>NUCLEOTIDE SEQUENCE</scope>
    <source>
        <strain evidence="1">AA-2017</strain>
        <tissue evidence="1">Whole larva</tissue>
    </source>
</reference>
<dbReference type="Proteomes" id="UP000625711">
    <property type="component" value="Unassembled WGS sequence"/>
</dbReference>
<name>A0A834IJW9_RHYFE</name>
<dbReference type="AlphaFoldDB" id="A0A834IJW9"/>
<evidence type="ECO:0000313" key="1">
    <source>
        <dbReference type="EMBL" id="KAF7280507.1"/>
    </source>
</evidence>
<keyword evidence="2" id="KW-1185">Reference proteome</keyword>
<organism evidence="1 2">
    <name type="scientific">Rhynchophorus ferrugineus</name>
    <name type="common">Red palm weevil</name>
    <name type="synonym">Curculio ferrugineus</name>
    <dbReference type="NCBI Taxonomy" id="354439"/>
    <lineage>
        <taxon>Eukaryota</taxon>
        <taxon>Metazoa</taxon>
        <taxon>Ecdysozoa</taxon>
        <taxon>Arthropoda</taxon>
        <taxon>Hexapoda</taxon>
        <taxon>Insecta</taxon>
        <taxon>Pterygota</taxon>
        <taxon>Neoptera</taxon>
        <taxon>Endopterygota</taxon>
        <taxon>Coleoptera</taxon>
        <taxon>Polyphaga</taxon>
        <taxon>Cucujiformia</taxon>
        <taxon>Curculionidae</taxon>
        <taxon>Dryophthorinae</taxon>
        <taxon>Rhynchophorus</taxon>
    </lineage>
</organism>
<gene>
    <name evidence="1" type="ORF">GWI33_005812</name>
</gene>
<evidence type="ECO:0000313" key="2">
    <source>
        <dbReference type="Proteomes" id="UP000625711"/>
    </source>
</evidence>
<proteinExistence type="predicted"/>
<comment type="caution">
    <text evidence="1">The sequence shown here is derived from an EMBL/GenBank/DDBJ whole genome shotgun (WGS) entry which is preliminary data.</text>
</comment>